<dbReference type="eggNOG" id="arCOG04233">
    <property type="taxonomic scope" value="Archaea"/>
</dbReference>
<proteinExistence type="predicted"/>
<protein>
    <submittedName>
        <fullName evidence="2">ABC-type Fe3+-hydroxamate transport system, periplasmic component</fullName>
    </submittedName>
</protein>
<dbReference type="InterPro" id="IPR050902">
    <property type="entry name" value="ABC_Transporter_SBP"/>
</dbReference>
<accession>H2C8X3</accession>
<dbReference type="Proteomes" id="UP000003980">
    <property type="component" value="Unassembled WGS sequence"/>
</dbReference>
<name>H2C8X3_9CREN</name>
<dbReference type="Pfam" id="PF01497">
    <property type="entry name" value="Peripla_BP_2"/>
    <property type="match status" value="1"/>
</dbReference>
<dbReference type="RefSeq" id="WP_009075191.1">
    <property type="nucleotide sequence ID" value="NZ_JH597770.1"/>
</dbReference>
<dbReference type="AlphaFoldDB" id="H2C8X3"/>
<evidence type="ECO:0000259" key="1">
    <source>
        <dbReference type="PROSITE" id="PS50983"/>
    </source>
</evidence>
<dbReference type="PANTHER" id="PTHR30535:SF34">
    <property type="entry name" value="MOLYBDATE-BINDING PROTEIN MOLA"/>
    <property type="match status" value="1"/>
</dbReference>
<gene>
    <name evidence="2" type="ORF">MetMK1DRAFT_00030420</name>
</gene>
<keyword evidence="3" id="KW-1185">Reference proteome</keyword>
<dbReference type="PANTHER" id="PTHR30535">
    <property type="entry name" value="VITAMIN B12-BINDING PROTEIN"/>
    <property type="match status" value="1"/>
</dbReference>
<evidence type="ECO:0000313" key="2">
    <source>
        <dbReference type="EMBL" id="EHP68599.1"/>
    </source>
</evidence>
<dbReference type="STRING" id="671065.MetMK1DRAFT_00030420"/>
<dbReference type="SUPFAM" id="SSF53807">
    <property type="entry name" value="Helical backbone' metal receptor"/>
    <property type="match status" value="1"/>
</dbReference>
<sequence>MKKRFYNDVLDAFIEIEYPPRKIVSLDPASTETIFMLGGGDSIIATDAFSYRPEEARKKKKIGSYTHVVKKELRELSPDLLVTTLGAQKPLTRELVNEGYPVYPMRVATSVSVILNNVLLIGNLIGRQEEARELYSSLLRRLNFEAPAERPVVYVEFDLGGPISPGYPTHVSDALWLVGAKNALDFMADAYVSPDPSVLRGIRPDLIIYEPKRNSAEELERFKRSLIDRGLEQLLDTPIVLTRGDFIAHQGPSFVTEAIPWLRGVISSLRKF</sequence>
<dbReference type="InterPro" id="IPR002491">
    <property type="entry name" value="ABC_transptr_periplasmic_BD"/>
</dbReference>
<dbReference type="Gene3D" id="3.40.50.1980">
    <property type="entry name" value="Nitrogenase molybdenum iron protein domain"/>
    <property type="match status" value="2"/>
</dbReference>
<organism evidence="2 3">
    <name type="scientific">Metallosphaera yellowstonensis MK1</name>
    <dbReference type="NCBI Taxonomy" id="671065"/>
    <lineage>
        <taxon>Archaea</taxon>
        <taxon>Thermoproteota</taxon>
        <taxon>Thermoprotei</taxon>
        <taxon>Sulfolobales</taxon>
        <taxon>Sulfolobaceae</taxon>
        <taxon>Metallosphaera</taxon>
    </lineage>
</organism>
<dbReference type="PROSITE" id="PS50983">
    <property type="entry name" value="FE_B12_PBP"/>
    <property type="match status" value="1"/>
</dbReference>
<dbReference type="CDD" id="cd01143">
    <property type="entry name" value="YvrC"/>
    <property type="match status" value="1"/>
</dbReference>
<reference evidence="2 3" key="1">
    <citation type="submission" date="2012-01" db="EMBL/GenBank/DDBJ databases">
        <title>Improved High-Quality Draft sequence of Metallosphaera yellowstonensis MK1.</title>
        <authorList>
            <consortium name="US DOE Joint Genome Institute"/>
            <person name="Lucas S."/>
            <person name="Han J."/>
            <person name="Cheng J.-F."/>
            <person name="Goodwin L."/>
            <person name="Pitluck S."/>
            <person name="Peters L."/>
            <person name="Teshima H."/>
            <person name="Detter J.C."/>
            <person name="Han C."/>
            <person name="Tapia R."/>
            <person name="Land M."/>
            <person name="Hauser L."/>
            <person name="Kyrpides N."/>
            <person name="Kozubal M."/>
            <person name="Macur R.E."/>
            <person name="Jay Z."/>
            <person name="Inskeep W."/>
            <person name="Woyke T."/>
        </authorList>
    </citation>
    <scope>NUCLEOTIDE SEQUENCE [LARGE SCALE GENOMIC DNA]</scope>
    <source>
        <strain evidence="2 3">MK1</strain>
    </source>
</reference>
<feature type="domain" description="Fe/B12 periplasmic-binding" evidence="1">
    <location>
        <begin position="22"/>
        <end position="270"/>
    </location>
</feature>
<dbReference type="HOGENOM" id="CLU_038034_2_8_2"/>
<evidence type="ECO:0000313" key="3">
    <source>
        <dbReference type="Proteomes" id="UP000003980"/>
    </source>
</evidence>
<dbReference type="OrthoDB" id="24039at2157"/>
<dbReference type="EMBL" id="JH597770">
    <property type="protein sequence ID" value="EHP68599.1"/>
    <property type="molecule type" value="Genomic_DNA"/>
</dbReference>